<feature type="region of interest" description="Disordered" evidence="1">
    <location>
        <begin position="416"/>
        <end position="435"/>
    </location>
</feature>
<feature type="compositionally biased region" description="Acidic residues" evidence="1">
    <location>
        <begin position="307"/>
        <end position="317"/>
    </location>
</feature>
<comment type="caution">
    <text evidence="2">The sequence shown here is derived from an EMBL/GenBank/DDBJ whole genome shotgun (WGS) entry which is preliminary data.</text>
</comment>
<protein>
    <submittedName>
        <fullName evidence="2">Uncharacterized protein</fullName>
    </submittedName>
</protein>
<evidence type="ECO:0000313" key="3">
    <source>
        <dbReference type="Proteomes" id="UP001516023"/>
    </source>
</evidence>
<feature type="compositionally biased region" description="Basic residues" evidence="1">
    <location>
        <begin position="630"/>
        <end position="639"/>
    </location>
</feature>
<feature type="region of interest" description="Disordered" evidence="1">
    <location>
        <begin position="618"/>
        <end position="682"/>
    </location>
</feature>
<feature type="region of interest" description="Disordered" evidence="1">
    <location>
        <begin position="1017"/>
        <end position="1044"/>
    </location>
</feature>
<keyword evidence="3" id="KW-1185">Reference proteome</keyword>
<feature type="compositionally biased region" description="Basic and acidic residues" evidence="1">
    <location>
        <begin position="255"/>
        <end position="276"/>
    </location>
</feature>
<evidence type="ECO:0000256" key="1">
    <source>
        <dbReference type="SAM" id="MobiDB-lite"/>
    </source>
</evidence>
<organism evidence="2 3">
    <name type="scientific">Cyclotella cryptica</name>
    <dbReference type="NCBI Taxonomy" id="29204"/>
    <lineage>
        <taxon>Eukaryota</taxon>
        <taxon>Sar</taxon>
        <taxon>Stramenopiles</taxon>
        <taxon>Ochrophyta</taxon>
        <taxon>Bacillariophyta</taxon>
        <taxon>Coscinodiscophyceae</taxon>
        <taxon>Thalassiosirophycidae</taxon>
        <taxon>Stephanodiscales</taxon>
        <taxon>Stephanodiscaceae</taxon>
        <taxon>Cyclotella</taxon>
    </lineage>
</organism>
<feature type="compositionally biased region" description="Basic and acidic residues" evidence="1">
    <location>
        <begin position="161"/>
        <end position="171"/>
    </location>
</feature>
<sequence>MTDSPSHTSPSHPLDVTMEMMSQTTTSLLSHMAMDVSLHAASTAAASAAAGCGSTTTCRLPSNDVTTNHTTRRTPLHPINNATIINHDHTSNALRKMGNKESLYKQNYDGFVCQLLRSYSTRSNKFVVSTRKFAEMNANERNEAMSHVDRLLQRWNDKGVKRDSINSHSRGDVFNSLQRKASRRGHDKAAIAHPLSTMRHGPNASKESSTTTLEEELHNPSHDPSITTMLDDPSLSLLGEESSMVLLSDEDDESVGQHDARTAEDESRFSEQDTNRAECSSSSSAVVSSIERTRHSQHSHAARIDDHDDYDEEEEEGILSSPKVVSHSHTSKRCASHSGKRGLKSRYRASSSWGEDVESALVRHWNRTLDDGVDRLDCGHDDDDATFSCGSPIERRFSEDFSEEEVRDTVAELVERKDGGYGGGDGGDEAHSEEGSRFSFQQGAIDFHKEYDGGYDDSQPHAALSRTFHQQSQWSTFQNADLKHMLTHDEEDDSPVRRRMIRFDGCSQPMVGPSYRGRNGSSVPDNSDETSMHSDQHFSLQEKMADMAVNEEAGKHPDNDKEADGDDPIQTVRNLSRRAKALESQGVDSSLLDEVAPTDIRLRDGAHFRMDPLRCRQMNDKSESQQHQHQQQRHSKSAKKQQQQQQSKSVMKSKYKGNSAKVATAAGHYSSDSENSLSDPEPSFIDPISRFPTRVAARLNVAFEFLMEKERGAHHHENTKQVHVQSSNIDHNESCGVLLSMPIQQIVSVTSKLLLQTIKSARSHQRSMNSLSTKTKRFTPLYNLTQEKEVLGGGTLIVLRGKEDIAQWEVALREYTSLSVMNHAELQSNLRKLANTAAKCAGFDVVLSTYDAIKAKEVTVPVNEYGCAILDSNANTSTTNADGDGGGWLTARAAGSQSGAEAPRKCHQLSVLHRMSWHRVILMDVLGRQSFLTKPGTARAQAAVAINALSRFIIFEKEGNAKEQGKSEEKFKDDRRQLRSIAAALQLPTSLKLDKFLSHFVMDINKVGRDNDATICHDASSDSNESVSGDEYYLSEDENLTDPY</sequence>
<accession>A0ABD3QLX6</accession>
<proteinExistence type="predicted"/>
<feature type="compositionally biased region" description="Low complexity" evidence="1">
    <location>
        <begin position="640"/>
        <end position="652"/>
    </location>
</feature>
<dbReference type="AlphaFoldDB" id="A0ABD3QLX6"/>
<feature type="region of interest" description="Disordered" evidence="1">
    <location>
        <begin position="161"/>
        <end position="232"/>
    </location>
</feature>
<feature type="compositionally biased region" description="Low complexity" evidence="1">
    <location>
        <begin position="280"/>
        <end position="289"/>
    </location>
</feature>
<evidence type="ECO:0000313" key="2">
    <source>
        <dbReference type="EMBL" id="KAL3798690.1"/>
    </source>
</evidence>
<feature type="compositionally biased region" description="Acidic residues" evidence="1">
    <location>
        <begin position="1033"/>
        <end position="1044"/>
    </location>
</feature>
<feature type="region of interest" description="Disordered" evidence="1">
    <location>
        <begin position="248"/>
        <end position="343"/>
    </location>
</feature>
<gene>
    <name evidence="2" type="ORF">HJC23_004441</name>
</gene>
<dbReference type="EMBL" id="JABMIG020000044">
    <property type="protein sequence ID" value="KAL3798690.1"/>
    <property type="molecule type" value="Genomic_DNA"/>
</dbReference>
<dbReference type="Proteomes" id="UP001516023">
    <property type="component" value="Unassembled WGS sequence"/>
</dbReference>
<reference evidence="2 3" key="1">
    <citation type="journal article" date="2020" name="G3 (Bethesda)">
        <title>Improved Reference Genome for Cyclotella cryptica CCMP332, a Model for Cell Wall Morphogenesis, Salinity Adaptation, and Lipid Production in Diatoms (Bacillariophyta).</title>
        <authorList>
            <person name="Roberts W.R."/>
            <person name="Downey K.M."/>
            <person name="Ruck E.C."/>
            <person name="Traller J.C."/>
            <person name="Alverson A.J."/>
        </authorList>
    </citation>
    <scope>NUCLEOTIDE SEQUENCE [LARGE SCALE GENOMIC DNA]</scope>
    <source>
        <strain evidence="2 3">CCMP332</strain>
    </source>
</reference>
<feature type="compositionally biased region" description="Basic residues" evidence="1">
    <location>
        <begin position="329"/>
        <end position="343"/>
    </location>
</feature>
<name>A0ABD3QLX6_9STRA</name>
<feature type="region of interest" description="Disordered" evidence="1">
    <location>
        <begin position="506"/>
        <end position="536"/>
    </location>
</feature>